<evidence type="ECO:0000313" key="1">
    <source>
        <dbReference type="EnsemblMetazoa" id="XP_003243597.1"/>
    </source>
</evidence>
<proteinExistence type="predicted"/>
<dbReference type="PANTHER" id="PTHR46586:SF3">
    <property type="entry name" value="ANKYRIN REPEAT-CONTAINING PROTEIN"/>
    <property type="match status" value="1"/>
</dbReference>
<organism evidence="1 2">
    <name type="scientific">Acyrthosiphon pisum</name>
    <name type="common">Pea aphid</name>
    <dbReference type="NCBI Taxonomy" id="7029"/>
    <lineage>
        <taxon>Eukaryota</taxon>
        <taxon>Metazoa</taxon>
        <taxon>Ecdysozoa</taxon>
        <taxon>Arthropoda</taxon>
        <taxon>Hexapoda</taxon>
        <taxon>Insecta</taxon>
        <taxon>Pterygota</taxon>
        <taxon>Neoptera</taxon>
        <taxon>Paraneoptera</taxon>
        <taxon>Hemiptera</taxon>
        <taxon>Sternorrhyncha</taxon>
        <taxon>Aphidomorpha</taxon>
        <taxon>Aphidoidea</taxon>
        <taxon>Aphididae</taxon>
        <taxon>Macrosiphini</taxon>
        <taxon>Acyrthosiphon</taxon>
    </lineage>
</organism>
<keyword evidence="2" id="KW-1185">Reference proteome</keyword>
<dbReference type="PANTHER" id="PTHR46586">
    <property type="entry name" value="ANKYRIN REPEAT-CONTAINING PROTEIN"/>
    <property type="match status" value="1"/>
</dbReference>
<dbReference type="SUPFAM" id="SSF140860">
    <property type="entry name" value="Pseudo ankyrin repeat-like"/>
    <property type="match status" value="1"/>
</dbReference>
<dbReference type="InterPro" id="IPR036770">
    <property type="entry name" value="Ankyrin_rpt-contain_sf"/>
</dbReference>
<reference evidence="2" key="1">
    <citation type="submission" date="2010-06" db="EMBL/GenBank/DDBJ databases">
        <authorList>
            <person name="Jiang H."/>
            <person name="Abraham K."/>
            <person name="Ali S."/>
            <person name="Alsbrooks S.L."/>
            <person name="Anim B.N."/>
            <person name="Anosike U.S."/>
            <person name="Attaway T."/>
            <person name="Bandaranaike D.P."/>
            <person name="Battles P.K."/>
            <person name="Bell S.N."/>
            <person name="Bell A.V."/>
            <person name="Beltran B."/>
            <person name="Bickham C."/>
            <person name="Bustamante Y."/>
            <person name="Caleb T."/>
            <person name="Canada A."/>
            <person name="Cardenas V."/>
            <person name="Carter K."/>
            <person name="Chacko J."/>
            <person name="Chandrabose M.N."/>
            <person name="Chavez D."/>
            <person name="Chavez A."/>
            <person name="Chen L."/>
            <person name="Chu H.-S."/>
            <person name="Claassen K.J."/>
            <person name="Cockrell R."/>
            <person name="Collins M."/>
            <person name="Cooper J.A."/>
            <person name="Cree A."/>
            <person name="Curry S.M."/>
            <person name="Da Y."/>
            <person name="Dao M.D."/>
            <person name="Das B."/>
            <person name="Davila M.-L."/>
            <person name="Davy-Carroll L."/>
            <person name="Denson S."/>
            <person name="Dinh H."/>
            <person name="Ebong V.E."/>
            <person name="Edwards J.R."/>
            <person name="Egan A."/>
            <person name="El-Daye J."/>
            <person name="Escobedo L."/>
            <person name="Fernandez S."/>
            <person name="Fernando P.R."/>
            <person name="Flagg N."/>
            <person name="Forbes L.D."/>
            <person name="Fowler R.G."/>
            <person name="Fu Q."/>
            <person name="Gabisi R.A."/>
            <person name="Ganer J."/>
            <person name="Garbino Pronczuk A."/>
            <person name="Garcia R.M."/>
            <person name="Garner T."/>
            <person name="Garrett T.E."/>
            <person name="Gonzalez D.A."/>
            <person name="Hamid H."/>
            <person name="Hawkins E.S."/>
            <person name="Hirani K."/>
            <person name="Hogues M.E."/>
            <person name="Hollins B."/>
            <person name="Hsiao C.-H."/>
            <person name="Jabil R."/>
            <person name="James M.L."/>
            <person name="Jhangiani S.N."/>
            <person name="Johnson B."/>
            <person name="Johnson Q."/>
            <person name="Joshi V."/>
            <person name="Kalu J.B."/>
            <person name="Kam C."/>
            <person name="Kashfia A."/>
            <person name="Keebler J."/>
            <person name="Kisamo H."/>
            <person name="Kovar C.L."/>
            <person name="Lago L.A."/>
            <person name="Lai C.-Y."/>
            <person name="Laidlaw J."/>
            <person name="Lara F."/>
            <person name="Le T.-K."/>
            <person name="Lee S.L."/>
            <person name="Legall F.H."/>
            <person name="Lemon S.J."/>
            <person name="Lewis L.R."/>
            <person name="Li B."/>
            <person name="Liu Y."/>
            <person name="Liu Y.-S."/>
            <person name="Lopez J."/>
            <person name="Lozado R.J."/>
            <person name="Lu J."/>
            <person name="Madu R.C."/>
            <person name="Maheshwari M."/>
            <person name="Maheshwari R."/>
            <person name="Malloy K."/>
            <person name="Martinez E."/>
            <person name="Mathew T."/>
            <person name="Mercado I.C."/>
            <person name="Mercado C."/>
            <person name="Meyer B."/>
            <person name="Montgomery K."/>
            <person name="Morgan M.B."/>
            <person name="Munidasa M."/>
            <person name="Nazareth L.V."/>
            <person name="Nelson J."/>
            <person name="Ng B.M."/>
            <person name="Nguyen N.B."/>
            <person name="Nguyen P.Q."/>
            <person name="Nguyen T."/>
            <person name="Obregon M."/>
            <person name="Okwuonu G.O."/>
            <person name="Onwere C.G."/>
            <person name="Orozco G."/>
            <person name="Parra A."/>
            <person name="Patel S."/>
            <person name="Patil S."/>
            <person name="Perez A."/>
            <person name="Perez Y."/>
            <person name="Pham C."/>
            <person name="Primus E.L."/>
            <person name="Pu L.-L."/>
            <person name="Puazo M."/>
            <person name="Qin X."/>
            <person name="Quiroz J.B."/>
            <person name="Reese J."/>
            <person name="Richards S."/>
            <person name="Rives C.M."/>
            <person name="Robberts R."/>
            <person name="Ruiz S.J."/>
            <person name="Ruiz M.J."/>
            <person name="Santibanez J."/>
            <person name="Schneider B.W."/>
            <person name="Sisson I."/>
            <person name="Smith M."/>
            <person name="Sodergren E."/>
            <person name="Song X.-Z."/>
            <person name="Song B.B."/>
            <person name="Summersgill H."/>
            <person name="Thelus R."/>
            <person name="Thornton R.D."/>
            <person name="Trejos Z.Y."/>
            <person name="Usmani K."/>
            <person name="Vattathil S."/>
            <person name="Villasana D."/>
            <person name="Walker D.L."/>
            <person name="Wang S."/>
            <person name="Wang K."/>
            <person name="White C.S."/>
            <person name="Williams A.C."/>
            <person name="Williamson J."/>
            <person name="Wilson K."/>
            <person name="Woghiren I.O."/>
            <person name="Woodworth J.R."/>
            <person name="Worley K.C."/>
            <person name="Wright R.A."/>
            <person name="Wu W."/>
            <person name="Young L."/>
            <person name="Zhang L."/>
            <person name="Zhang J."/>
            <person name="Zhu Y."/>
            <person name="Muzny D.M."/>
            <person name="Weinstock G."/>
            <person name="Gibbs R.A."/>
        </authorList>
    </citation>
    <scope>NUCLEOTIDE SEQUENCE [LARGE SCALE GENOMIC DNA]</scope>
    <source>
        <strain evidence="2">LSR1</strain>
    </source>
</reference>
<dbReference type="EnsemblMetazoa" id="XM_003243549.4">
    <property type="protein sequence ID" value="XP_003243597.1"/>
    <property type="gene ID" value="LOC100159826"/>
</dbReference>
<dbReference type="RefSeq" id="XP_003243597.1">
    <property type="nucleotide sequence ID" value="XM_003243549.3"/>
</dbReference>
<dbReference type="GeneID" id="100159826"/>
<evidence type="ECO:0000313" key="2">
    <source>
        <dbReference type="Proteomes" id="UP000007819"/>
    </source>
</evidence>
<dbReference type="Proteomes" id="UP000007819">
    <property type="component" value="Chromosome A3"/>
</dbReference>
<dbReference type="Gene3D" id="1.25.40.20">
    <property type="entry name" value="Ankyrin repeat-containing domain"/>
    <property type="match status" value="1"/>
</dbReference>
<protein>
    <submittedName>
        <fullName evidence="1">Uncharacterized protein</fullName>
    </submittedName>
</protein>
<accession>A0A8R1W5E3</accession>
<sequence>MYEQPSLLKTAYYACNKIERNKFDLLETPNVKMSSCCELLFEFLKINKNLDEGNDRQTMFSRSQFRINDERFKYICEQAAIHGHIDCMKLAHKVGVPWVVEGWRTVFTVCDRALEMGHTECLKYAFENGCRWGLYTCVLAAMYGRLECLVYARENGCRWDENTCAFAAMRGHLDCLVYARENGCPWNERTCFSAEKMGHLDCLAYARENGCPWDKDLCNSNKYLV</sequence>
<reference evidence="1" key="2">
    <citation type="submission" date="2022-06" db="UniProtKB">
        <authorList>
            <consortium name="EnsemblMetazoa"/>
        </authorList>
    </citation>
    <scope>IDENTIFICATION</scope>
</reference>
<dbReference type="InterPro" id="IPR052050">
    <property type="entry name" value="SecEffector_AnkRepeat"/>
</dbReference>
<dbReference type="AlphaFoldDB" id="A0A8R1W5E3"/>
<dbReference type="OrthoDB" id="6571938at2759"/>
<name>A0A8R1W5E3_ACYPI</name>
<dbReference type="KEGG" id="api:100159826"/>